<dbReference type="STRING" id="1123323.SAMN05216245_11051"/>
<dbReference type="AlphaFoldDB" id="A0A1I2BY87"/>
<dbReference type="PROSITE" id="PS51206">
    <property type="entry name" value="SF3_HELICASE_1"/>
    <property type="match status" value="1"/>
</dbReference>
<dbReference type="InterPro" id="IPR051620">
    <property type="entry name" value="ORF904-like_C"/>
</dbReference>
<evidence type="ECO:0000313" key="5">
    <source>
        <dbReference type="EMBL" id="SFE60994.1"/>
    </source>
</evidence>
<dbReference type="InterPro" id="IPR014818">
    <property type="entry name" value="Phage/plasmid_primase_P4_C"/>
</dbReference>
<keyword evidence="3" id="KW-0067">ATP-binding</keyword>
<keyword evidence="6" id="KW-1185">Reference proteome</keyword>
<accession>A0A1I2BY87</accession>
<dbReference type="PANTHER" id="PTHR35372:SF2">
    <property type="entry name" value="SF3 HELICASE DOMAIN-CONTAINING PROTEIN"/>
    <property type="match status" value="1"/>
</dbReference>
<dbReference type="SMART" id="SM00942">
    <property type="entry name" value="PriCT_1"/>
    <property type="match status" value="1"/>
</dbReference>
<feature type="domain" description="SF3 helicase" evidence="4">
    <location>
        <begin position="458"/>
        <end position="617"/>
    </location>
</feature>
<evidence type="ECO:0000313" key="6">
    <source>
        <dbReference type="Proteomes" id="UP000198896"/>
    </source>
</evidence>
<protein>
    <submittedName>
        <fullName evidence="5">Phage/plasmid primase, P4 family, C-terminal domain-containing protein</fullName>
    </submittedName>
</protein>
<dbReference type="GO" id="GO:0016787">
    <property type="term" value="F:hydrolase activity"/>
    <property type="evidence" value="ECO:0007669"/>
    <property type="project" value="UniProtKB-KW"/>
</dbReference>
<dbReference type="PANTHER" id="PTHR35372">
    <property type="entry name" value="ATP BINDING PROTEIN-RELATED"/>
    <property type="match status" value="1"/>
</dbReference>
<keyword evidence="2" id="KW-0378">Hydrolase</keyword>
<sequence>MKLTIYSADCTGREKNCLYPHRHEITDADGFRQAVQKDHVCAAFKNSYRSNDNFLVADCLVMDCDNDHTEEPTEWVTPAKVKKAFPDVQMAFFFSRNHGKPKEGKSARPRFHVYFPITECTDPEEYVRIKQEILFQYPFFDDNAMDAARFIYGSDQTEVVWVDGEKTIDQLMQPVESGIPEGRRNATMSHFAGRIIKRLGDTPEAYQAFMEQASKCNPPLDDEELNKIWKSAVKFGRKVTSQPGYIPPEVFNAEFTLKPADYSDVGQARVLAREFRDELRYSPATGFIRYNGKNWDESRELALGACQELTDRQMKEAEDMMAKAWTVIADQGAATILLTNSKTKAMQLMDDNQRKAYDAYRNAVQYHQFVITRRDTKYLKSCLVAATPMLTISERELDRDGFLLNTPEGTYYLPDGLDGIREHQAGDYITKITNVSPGYDGMDTWMEALDIFFRGDRELVDYVQRIAGLAAIGKVYVEAFIIAYGDGRNGKSTFWNTIAYVLGTYAGKMSADTLTVGCKRNVKPELAEAKGKRLLIAAELEEGQRLNTSNIKQLCSTDDIYAEKKYKDPFYFTPTHTLVLYSNYLPRVGANDPGTWRRLIVIPFLAKIEGRDDIKNYGDYLVEKAGPAILAWIIEGAQAIIKDKFHIARPRIVEDAIHEYRDSNNWLGHFIEDCCDVDKRYQERSGNLYTQYRNYCMRMGEYARSTSDFYAALQNAGFEKYRNMKGRFILGLRLRVEEFLDGREAD</sequence>
<gene>
    <name evidence="5" type="ORF">SAMN05216245_11051</name>
</gene>
<dbReference type="EMBL" id="FONL01000010">
    <property type="protein sequence ID" value="SFE60994.1"/>
    <property type="molecule type" value="Genomic_DNA"/>
</dbReference>
<dbReference type="InterPro" id="IPR014820">
    <property type="entry name" value="PriCT_1"/>
</dbReference>
<dbReference type="OrthoDB" id="9763644at2"/>
<dbReference type="Gene3D" id="3.40.50.300">
    <property type="entry name" value="P-loop containing nucleotide triphosphate hydrolases"/>
    <property type="match status" value="1"/>
</dbReference>
<proteinExistence type="predicted"/>
<dbReference type="NCBIfam" id="TIGR01613">
    <property type="entry name" value="primase_Cterm"/>
    <property type="match status" value="1"/>
</dbReference>
<dbReference type="Proteomes" id="UP000198896">
    <property type="component" value="Unassembled WGS sequence"/>
</dbReference>
<evidence type="ECO:0000259" key="4">
    <source>
        <dbReference type="PROSITE" id="PS51206"/>
    </source>
</evidence>
<evidence type="ECO:0000256" key="3">
    <source>
        <dbReference type="ARBA" id="ARBA00022840"/>
    </source>
</evidence>
<keyword evidence="1" id="KW-0547">Nucleotide-binding</keyword>
<dbReference type="InterPro" id="IPR045455">
    <property type="entry name" value="NrS-1_pol-like_helicase"/>
</dbReference>
<dbReference type="Pfam" id="PF08706">
    <property type="entry name" value="D5_N"/>
    <property type="match status" value="1"/>
</dbReference>
<evidence type="ECO:0000256" key="1">
    <source>
        <dbReference type="ARBA" id="ARBA00022741"/>
    </source>
</evidence>
<evidence type="ECO:0000256" key="2">
    <source>
        <dbReference type="ARBA" id="ARBA00022801"/>
    </source>
</evidence>
<dbReference type="InterPro" id="IPR006500">
    <property type="entry name" value="Helicase_put_C_phage/plasmid"/>
</dbReference>
<name>A0A1I2BY87_9FIRM</name>
<dbReference type="RefSeq" id="WP_093913710.1">
    <property type="nucleotide sequence ID" value="NZ_FONL01000010.1"/>
</dbReference>
<reference evidence="5 6" key="1">
    <citation type="submission" date="2016-10" db="EMBL/GenBank/DDBJ databases">
        <authorList>
            <person name="de Groot N.N."/>
        </authorList>
    </citation>
    <scope>NUCLEOTIDE SEQUENCE [LARGE SCALE GENOMIC DNA]</scope>
    <source>
        <strain evidence="5 6">DSM 9236</strain>
    </source>
</reference>
<dbReference type="SMART" id="SM00885">
    <property type="entry name" value="D5_N"/>
    <property type="match status" value="1"/>
</dbReference>
<dbReference type="InterPro" id="IPR014015">
    <property type="entry name" value="Helicase_SF3_DNA-vir"/>
</dbReference>
<dbReference type="Pfam" id="PF19263">
    <property type="entry name" value="DUF5906"/>
    <property type="match status" value="1"/>
</dbReference>
<organism evidence="5 6">
    <name type="scientific">Succiniclasticum ruminis DSM 9236</name>
    <dbReference type="NCBI Taxonomy" id="1123323"/>
    <lineage>
        <taxon>Bacteria</taxon>
        <taxon>Bacillati</taxon>
        <taxon>Bacillota</taxon>
        <taxon>Negativicutes</taxon>
        <taxon>Acidaminococcales</taxon>
        <taxon>Acidaminococcaceae</taxon>
        <taxon>Succiniclasticum</taxon>
    </lineage>
</organism>
<dbReference type="SUPFAM" id="SSF52540">
    <property type="entry name" value="P-loop containing nucleoside triphosphate hydrolases"/>
    <property type="match status" value="1"/>
</dbReference>
<dbReference type="InterPro" id="IPR027417">
    <property type="entry name" value="P-loop_NTPase"/>
</dbReference>
<dbReference type="GO" id="GO:0005524">
    <property type="term" value="F:ATP binding"/>
    <property type="evidence" value="ECO:0007669"/>
    <property type="project" value="UniProtKB-KW"/>
</dbReference>